<dbReference type="EMBL" id="AKHW03005226">
    <property type="protein sequence ID" value="KYO27284.1"/>
    <property type="molecule type" value="Genomic_DNA"/>
</dbReference>
<feature type="region of interest" description="Disordered" evidence="1">
    <location>
        <begin position="34"/>
        <end position="60"/>
    </location>
</feature>
<name>A0A151MRX9_ALLMI</name>
<dbReference type="Proteomes" id="UP000050525">
    <property type="component" value="Unassembled WGS sequence"/>
</dbReference>
<evidence type="ECO:0000313" key="3">
    <source>
        <dbReference type="Proteomes" id="UP000050525"/>
    </source>
</evidence>
<protein>
    <submittedName>
        <fullName evidence="2">Uncharacterized protein</fullName>
    </submittedName>
</protein>
<dbReference type="AlphaFoldDB" id="A0A151MRX9"/>
<accession>A0A151MRX9</accession>
<comment type="caution">
    <text evidence="2">The sequence shown here is derived from an EMBL/GenBank/DDBJ whole genome shotgun (WGS) entry which is preliminary data.</text>
</comment>
<evidence type="ECO:0000256" key="1">
    <source>
        <dbReference type="SAM" id="MobiDB-lite"/>
    </source>
</evidence>
<proteinExistence type="predicted"/>
<sequence>MNCDSFLTMDANENLHFCTTFHADVQKYVTKQTSAHKRDLEGEANSAKQSSTFKTGERGEDVASMATPYVDIPLGNNNLMELRGVQTTWRKLSSETLKGPVKCFPMETA</sequence>
<reference evidence="2 3" key="1">
    <citation type="journal article" date="2012" name="Genome Biol.">
        <title>Sequencing three crocodilian genomes to illuminate the evolution of archosaurs and amniotes.</title>
        <authorList>
            <person name="St John J.A."/>
            <person name="Braun E.L."/>
            <person name="Isberg S.R."/>
            <person name="Miles L.G."/>
            <person name="Chong A.Y."/>
            <person name="Gongora J."/>
            <person name="Dalzell P."/>
            <person name="Moran C."/>
            <person name="Bed'hom B."/>
            <person name="Abzhanov A."/>
            <person name="Burgess S.C."/>
            <person name="Cooksey A.M."/>
            <person name="Castoe T.A."/>
            <person name="Crawford N.G."/>
            <person name="Densmore L.D."/>
            <person name="Drew J.C."/>
            <person name="Edwards S.V."/>
            <person name="Faircloth B.C."/>
            <person name="Fujita M.K."/>
            <person name="Greenwold M.J."/>
            <person name="Hoffmann F.G."/>
            <person name="Howard J.M."/>
            <person name="Iguchi T."/>
            <person name="Janes D.E."/>
            <person name="Khan S.Y."/>
            <person name="Kohno S."/>
            <person name="de Koning A.J."/>
            <person name="Lance S.L."/>
            <person name="McCarthy F.M."/>
            <person name="McCormack J.E."/>
            <person name="Merchant M.E."/>
            <person name="Peterson D.G."/>
            <person name="Pollock D.D."/>
            <person name="Pourmand N."/>
            <person name="Raney B.J."/>
            <person name="Roessler K.A."/>
            <person name="Sanford J.R."/>
            <person name="Sawyer R.H."/>
            <person name="Schmidt C.J."/>
            <person name="Triplett E.W."/>
            <person name="Tuberville T.D."/>
            <person name="Venegas-Anaya M."/>
            <person name="Howard J.T."/>
            <person name="Jarvis E.D."/>
            <person name="Guillette L.J.Jr."/>
            <person name="Glenn T.C."/>
            <person name="Green R.E."/>
            <person name="Ray D.A."/>
        </authorList>
    </citation>
    <scope>NUCLEOTIDE SEQUENCE [LARGE SCALE GENOMIC DNA]</scope>
    <source>
        <strain evidence="2">KSC_2009_1</strain>
    </source>
</reference>
<gene>
    <name evidence="2" type="ORF">Y1Q_0021219</name>
</gene>
<evidence type="ECO:0000313" key="2">
    <source>
        <dbReference type="EMBL" id="KYO27284.1"/>
    </source>
</evidence>
<keyword evidence="3" id="KW-1185">Reference proteome</keyword>
<organism evidence="2 3">
    <name type="scientific">Alligator mississippiensis</name>
    <name type="common">American alligator</name>
    <dbReference type="NCBI Taxonomy" id="8496"/>
    <lineage>
        <taxon>Eukaryota</taxon>
        <taxon>Metazoa</taxon>
        <taxon>Chordata</taxon>
        <taxon>Craniata</taxon>
        <taxon>Vertebrata</taxon>
        <taxon>Euteleostomi</taxon>
        <taxon>Archelosauria</taxon>
        <taxon>Archosauria</taxon>
        <taxon>Crocodylia</taxon>
        <taxon>Alligatoridae</taxon>
        <taxon>Alligatorinae</taxon>
        <taxon>Alligator</taxon>
    </lineage>
</organism>